<comment type="catalytic activity">
    <reaction evidence="6">
        <text>O-acetyl-L-serine + hydrogen sulfide = L-cysteine + acetate</text>
        <dbReference type="Rhea" id="RHEA:14829"/>
        <dbReference type="ChEBI" id="CHEBI:29919"/>
        <dbReference type="ChEBI" id="CHEBI:30089"/>
        <dbReference type="ChEBI" id="CHEBI:35235"/>
        <dbReference type="ChEBI" id="CHEBI:58340"/>
        <dbReference type="EC" id="2.5.1.47"/>
    </reaction>
</comment>
<keyword evidence="16" id="KW-1185">Reference proteome</keyword>
<dbReference type="InterPro" id="IPR014025">
    <property type="entry name" value="Glutaredoxin_subgr"/>
</dbReference>
<name>A0A9E5JPY5_9GAMM</name>
<feature type="region of interest" description="Disordered" evidence="12">
    <location>
        <begin position="210"/>
        <end position="230"/>
    </location>
</feature>
<evidence type="ECO:0000256" key="2">
    <source>
        <dbReference type="ARBA" id="ARBA00004962"/>
    </source>
</evidence>
<evidence type="ECO:0000256" key="12">
    <source>
        <dbReference type="SAM" id="MobiDB-lite"/>
    </source>
</evidence>
<dbReference type="InterPro" id="IPR001926">
    <property type="entry name" value="TrpB-like_PALP"/>
</dbReference>
<dbReference type="Pfam" id="PF00291">
    <property type="entry name" value="PALP"/>
    <property type="match status" value="1"/>
</dbReference>
<evidence type="ECO:0000256" key="3">
    <source>
        <dbReference type="ARBA" id="ARBA00007103"/>
    </source>
</evidence>
<evidence type="ECO:0000256" key="1">
    <source>
        <dbReference type="ARBA" id="ARBA00001933"/>
    </source>
</evidence>
<dbReference type="PROSITE" id="PS51354">
    <property type="entry name" value="GLUTAREDOXIN_2"/>
    <property type="match status" value="1"/>
</dbReference>
<sequence length="494" mass="54130">MARIYNSILETIGNTPVVKINHLGPKQVNLFVKIEAFNPMGSVKDRLALGVIEDAERKGELKPGQTIVEATSGNTGIGLAMVCAQKGYPLVITMAENFSLERRKMIRFLGAKLVLTPASEKGSGMVKKAEELAQKHGWWQPKQFENPANAEIHATTTAVEILDAFKDRPLDYWVSGFGTGGTFNGVSRVLREKSPNTRIIICEPDNSQIIGGKVPQPTNPDGTPSASHPDFRPHLMQGWSPDFIPLLVQQAIDRHSYDETLPINGSFSLQCAKDLAQKEGIFVGISAGATFAGALKVAEQAPAGANILCMLPDTGERYLSTPLFDDIHEDMDDEEIAISQSTAGYRFDQPGSAAPADAETPVLDEAAMAAVTSLIHNADTPLVMFGLEWCEFCWSVRKVLKLYGVPCHFADLDTVTYQQDNMGTKMRGALRSITGWNTFPQIFLQGEFIGGCTDLFDGLKDRSFLRKLEQNSIPCNTEIDSDPYTLLPGWLHPR</sequence>
<feature type="binding site" evidence="10">
    <location>
        <begin position="178"/>
        <end position="182"/>
    </location>
    <ligand>
        <name>pyridoxal 5'-phosphate</name>
        <dbReference type="ChEBI" id="CHEBI:597326"/>
    </ligand>
</feature>
<dbReference type="InterPro" id="IPR050214">
    <property type="entry name" value="Cys_Synth/Cystath_Beta-Synth"/>
</dbReference>
<dbReference type="NCBIfam" id="TIGR01139">
    <property type="entry name" value="cysK"/>
    <property type="match status" value="1"/>
</dbReference>
<dbReference type="FunFam" id="3.40.50.1100:FF:000003">
    <property type="entry name" value="Cystathionine beta-synthase"/>
    <property type="match status" value="1"/>
</dbReference>
<evidence type="ECO:0000256" key="11">
    <source>
        <dbReference type="PIRSR" id="PIRSR605856-51"/>
    </source>
</evidence>
<evidence type="ECO:0000259" key="13">
    <source>
        <dbReference type="Pfam" id="PF00291"/>
    </source>
</evidence>
<dbReference type="NCBIfam" id="TIGR01136">
    <property type="entry name" value="cysKM"/>
    <property type="match status" value="1"/>
</dbReference>
<evidence type="ECO:0000256" key="7">
    <source>
        <dbReference type="ARBA" id="ARBA00072081"/>
    </source>
</evidence>
<evidence type="ECO:0000313" key="15">
    <source>
        <dbReference type="EMBL" id="NHO64334.1"/>
    </source>
</evidence>
<dbReference type="AlphaFoldDB" id="A0A9E5JPY5"/>
<feature type="domain" description="Glutaredoxin" evidence="14">
    <location>
        <begin position="383"/>
        <end position="449"/>
    </location>
</feature>
<evidence type="ECO:0000313" key="16">
    <source>
        <dbReference type="Proteomes" id="UP000787472"/>
    </source>
</evidence>
<comment type="caution">
    <text evidence="15">The sequence shown here is derived from an EMBL/GenBank/DDBJ whole genome shotgun (WGS) entry which is preliminary data.</text>
</comment>
<dbReference type="InterPro" id="IPR005859">
    <property type="entry name" value="CysK"/>
</dbReference>
<dbReference type="InterPro" id="IPR036249">
    <property type="entry name" value="Thioredoxin-like_sf"/>
</dbReference>
<feature type="domain" description="Tryptophan synthase beta chain-like PALP" evidence="13">
    <location>
        <begin position="9"/>
        <end position="313"/>
    </location>
</feature>
<evidence type="ECO:0000256" key="4">
    <source>
        <dbReference type="ARBA" id="ARBA00012681"/>
    </source>
</evidence>
<dbReference type="InterPro" id="IPR005856">
    <property type="entry name" value="Cys_synth"/>
</dbReference>
<dbReference type="GO" id="GO:0006535">
    <property type="term" value="P:cysteine biosynthetic process from serine"/>
    <property type="evidence" value="ECO:0007669"/>
    <property type="project" value="InterPro"/>
</dbReference>
<organism evidence="15 16">
    <name type="scientific">Pseudomaricurvus hydrocarbonicus</name>
    <dbReference type="NCBI Taxonomy" id="1470433"/>
    <lineage>
        <taxon>Bacteria</taxon>
        <taxon>Pseudomonadati</taxon>
        <taxon>Pseudomonadota</taxon>
        <taxon>Gammaproteobacteria</taxon>
        <taxon>Cellvibrionales</taxon>
        <taxon>Cellvibrionaceae</taxon>
        <taxon>Pseudomaricurvus</taxon>
    </lineage>
</organism>
<dbReference type="SUPFAM" id="SSF53686">
    <property type="entry name" value="Tryptophan synthase beta subunit-like PLP-dependent enzymes"/>
    <property type="match status" value="1"/>
</dbReference>
<dbReference type="PRINTS" id="PR00160">
    <property type="entry name" value="GLUTAREDOXIN"/>
</dbReference>
<reference evidence="15" key="1">
    <citation type="submission" date="2020-03" db="EMBL/GenBank/DDBJ databases">
        <authorList>
            <person name="Guo F."/>
        </authorList>
    </citation>
    <scope>NUCLEOTIDE SEQUENCE</scope>
    <source>
        <strain evidence="15">JCM 30134</strain>
    </source>
</reference>
<comment type="similarity">
    <text evidence="3">Belongs to the cysteine synthase/cystathionine beta-synthase family.</text>
</comment>
<comment type="cofactor">
    <cofactor evidence="1 10">
        <name>pyridoxal 5'-phosphate</name>
        <dbReference type="ChEBI" id="CHEBI:597326"/>
    </cofactor>
</comment>
<gene>
    <name evidence="15" type="primary">cysK</name>
    <name evidence="15" type="ORF">G8770_02075</name>
</gene>
<dbReference type="SUPFAM" id="SSF52833">
    <property type="entry name" value="Thioredoxin-like"/>
    <property type="match status" value="1"/>
</dbReference>
<dbReference type="Pfam" id="PF00462">
    <property type="entry name" value="Glutaredoxin"/>
    <property type="match status" value="1"/>
</dbReference>
<accession>A0A9E5JPY5</accession>
<comment type="pathway">
    <text evidence="2">Amino-acid biosynthesis; L-cysteine biosynthesis; L-cysteine from L-serine: step 2/2.</text>
</comment>
<evidence type="ECO:0000256" key="6">
    <source>
        <dbReference type="ARBA" id="ARBA00047931"/>
    </source>
</evidence>
<dbReference type="EC" id="2.5.1.47" evidence="4"/>
<dbReference type="Gene3D" id="3.40.30.10">
    <property type="entry name" value="Glutaredoxin"/>
    <property type="match status" value="1"/>
</dbReference>
<keyword evidence="5 10" id="KW-0663">Pyridoxal phosphate</keyword>
<protein>
    <recommendedName>
        <fullName evidence="7">Cysteine synthase B</fullName>
        <ecNumber evidence="4">2.5.1.47</ecNumber>
    </recommendedName>
    <alternativeName>
        <fullName evidence="8">O-acetylserine (thiol)-lyase B</fullName>
    </alternativeName>
    <alternativeName>
        <fullName evidence="9">O-acetylserine sulfhydrylase B</fullName>
    </alternativeName>
</protein>
<keyword evidence="15" id="KW-0808">Transferase</keyword>
<dbReference type="InterPro" id="IPR002109">
    <property type="entry name" value="Glutaredoxin"/>
</dbReference>
<evidence type="ECO:0000256" key="8">
    <source>
        <dbReference type="ARBA" id="ARBA00078257"/>
    </source>
</evidence>
<dbReference type="EMBL" id="JAAONZ010000001">
    <property type="protein sequence ID" value="NHO64334.1"/>
    <property type="molecule type" value="Genomic_DNA"/>
</dbReference>
<dbReference type="Proteomes" id="UP000787472">
    <property type="component" value="Unassembled WGS sequence"/>
</dbReference>
<evidence type="ECO:0000256" key="10">
    <source>
        <dbReference type="PIRSR" id="PIRSR605856-50"/>
    </source>
</evidence>
<dbReference type="GO" id="GO:0004124">
    <property type="term" value="F:cysteine synthase activity"/>
    <property type="evidence" value="ECO:0007669"/>
    <property type="project" value="UniProtKB-EC"/>
</dbReference>
<dbReference type="CDD" id="cd01561">
    <property type="entry name" value="CBS_like"/>
    <property type="match status" value="1"/>
</dbReference>
<dbReference type="CDD" id="cd02066">
    <property type="entry name" value="GRX_family"/>
    <property type="match status" value="1"/>
</dbReference>
<dbReference type="InterPro" id="IPR036052">
    <property type="entry name" value="TrpB-like_PALP_sf"/>
</dbReference>
<evidence type="ECO:0000256" key="5">
    <source>
        <dbReference type="ARBA" id="ARBA00022898"/>
    </source>
</evidence>
<feature type="binding site" evidence="10">
    <location>
        <position position="286"/>
    </location>
    <ligand>
        <name>pyridoxal 5'-phosphate</name>
        <dbReference type="ChEBI" id="CHEBI:597326"/>
    </ligand>
</feature>
<evidence type="ECO:0000259" key="14">
    <source>
        <dbReference type="Pfam" id="PF00462"/>
    </source>
</evidence>
<proteinExistence type="inferred from homology"/>
<feature type="modified residue" description="N6-(pyridoxal phosphate)lysine" evidence="11">
    <location>
        <position position="44"/>
    </location>
</feature>
<dbReference type="Gene3D" id="3.40.50.1100">
    <property type="match status" value="2"/>
</dbReference>
<dbReference type="PANTHER" id="PTHR10314">
    <property type="entry name" value="CYSTATHIONINE BETA-SYNTHASE"/>
    <property type="match status" value="1"/>
</dbReference>
<feature type="binding site" evidence="10">
    <location>
        <position position="74"/>
    </location>
    <ligand>
        <name>pyridoxal 5'-phosphate</name>
        <dbReference type="ChEBI" id="CHEBI:597326"/>
    </ligand>
</feature>
<evidence type="ECO:0000256" key="9">
    <source>
        <dbReference type="ARBA" id="ARBA00079153"/>
    </source>
</evidence>